<keyword evidence="8" id="KW-1185">Reference proteome</keyword>
<dbReference type="InterPro" id="IPR044817">
    <property type="entry name" value="SBP-like"/>
</dbReference>
<dbReference type="PANTHER" id="PTHR31251:SF226">
    <property type="entry name" value="SQUAMOSA PROMOTER-BINDING-LIKE PROTEIN 6"/>
    <property type="match status" value="1"/>
</dbReference>
<dbReference type="PANTHER" id="PTHR31251">
    <property type="entry name" value="SQUAMOSA PROMOTER-BINDING-LIKE PROTEIN 4"/>
    <property type="match status" value="1"/>
</dbReference>
<dbReference type="Pfam" id="PF03110">
    <property type="entry name" value="SBP"/>
    <property type="match status" value="2"/>
</dbReference>
<dbReference type="AlphaFoldDB" id="A0A0B0NZ36"/>
<proteinExistence type="predicted"/>
<evidence type="ECO:0000313" key="8">
    <source>
        <dbReference type="Proteomes" id="UP000032142"/>
    </source>
</evidence>
<organism evidence="7 8">
    <name type="scientific">Gossypium arboreum</name>
    <name type="common">Tree cotton</name>
    <name type="synonym">Gossypium nanking</name>
    <dbReference type="NCBI Taxonomy" id="29729"/>
    <lineage>
        <taxon>Eukaryota</taxon>
        <taxon>Viridiplantae</taxon>
        <taxon>Streptophyta</taxon>
        <taxon>Embryophyta</taxon>
        <taxon>Tracheophyta</taxon>
        <taxon>Spermatophyta</taxon>
        <taxon>Magnoliopsida</taxon>
        <taxon>eudicotyledons</taxon>
        <taxon>Gunneridae</taxon>
        <taxon>Pentapetalae</taxon>
        <taxon>rosids</taxon>
        <taxon>malvids</taxon>
        <taxon>Malvales</taxon>
        <taxon>Malvaceae</taxon>
        <taxon>Malvoideae</taxon>
        <taxon>Gossypium</taxon>
    </lineage>
</organism>
<dbReference type="GO" id="GO:0008270">
    <property type="term" value="F:zinc ion binding"/>
    <property type="evidence" value="ECO:0007669"/>
    <property type="project" value="UniProtKB-KW"/>
</dbReference>
<keyword evidence="1" id="KW-0479">Metal-binding</keyword>
<accession>A0A0B0NZ36</accession>
<evidence type="ECO:0000256" key="4">
    <source>
        <dbReference type="PROSITE-ProRule" id="PRU00470"/>
    </source>
</evidence>
<protein>
    <submittedName>
        <fullName evidence="7">Squamosa promoter-binding-like protein 17</fullName>
    </submittedName>
</protein>
<evidence type="ECO:0000256" key="3">
    <source>
        <dbReference type="ARBA" id="ARBA00022833"/>
    </source>
</evidence>
<evidence type="ECO:0000259" key="6">
    <source>
        <dbReference type="PROSITE" id="PS51141"/>
    </source>
</evidence>
<name>A0A0B0NZ36_GOSAR</name>
<dbReference type="SUPFAM" id="SSF103612">
    <property type="entry name" value="SBT domain"/>
    <property type="match status" value="2"/>
</dbReference>
<feature type="region of interest" description="Disordered" evidence="5">
    <location>
        <begin position="38"/>
        <end position="71"/>
    </location>
</feature>
<evidence type="ECO:0000256" key="1">
    <source>
        <dbReference type="ARBA" id="ARBA00022723"/>
    </source>
</evidence>
<dbReference type="GO" id="GO:0005634">
    <property type="term" value="C:nucleus"/>
    <property type="evidence" value="ECO:0007669"/>
    <property type="project" value="InterPro"/>
</dbReference>
<dbReference type="PROSITE" id="PS51141">
    <property type="entry name" value="ZF_SBP"/>
    <property type="match status" value="1"/>
</dbReference>
<sequence length="399" mass="43611">MEMGSSSLSDSGGSSIDSLNNNALKLGRNIYFNDSSAAVNDGPATMKTQSPPSQRPLGCKKPRAGGMIHGGQPPRCQVEGCEVDLSDVKAYYARHKVCVTHSKSPKAIVAGIEQRFCQQCSRQIVKLPPIVGIVAGGVLPSVLAESPKRFTEGTIVGEFGQPPDRQNFENFFRKFHQLPEFDKVKRSCRRRLAGHNERRRKPSPGSLFPPHFGRLSSSVIESNGRGRSFILDFTAYSRVSGKDACPTMRSLDRIPGNQNTAPGKSLQHHHPWPNNSENPSSGDIFLQGSLGGTGFSSTTTSQGEWFTGVSDSSCALSLLSNQPWGSKNRASALGVNDMMNTEPMPHGTFVNPYLQTSEPADAQHFGRLELPQQNSVQHMELEQHSRSFDTSAQYVHWSL</sequence>
<feature type="region of interest" description="Disordered" evidence="5">
    <location>
        <begin position="248"/>
        <end position="279"/>
    </location>
</feature>
<evidence type="ECO:0000313" key="7">
    <source>
        <dbReference type="EMBL" id="KHG19753.1"/>
    </source>
</evidence>
<dbReference type="Proteomes" id="UP000032142">
    <property type="component" value="Unassembled WGS sequence"/>
</dbReference>
<reference evidence="8" key="1">
    <citation type="submission" date="2014-09" db="EMBL/GenBank/DDBJ databases">
        <authorList>
            <person name="Mudge J."/>
            <person name="Ramaraj T."/>
            <person name="Lindquist I.E."/>
            <person name="Bharti A.K."/>
            <person name="Sundararajan A."/>
            <person name="Cameron C.T."/>
            <person name="Woodward J.E."/>
            <person name="May G.D."/>
            <person name="Brubaker C."/>
            <person name="Broadhvest J."/>
            <person name="Wilkins T.A."/>
        </authorList>
    </citation>
    <scope>NUCLEOTIDE SEQUENCE</scope>
    <source>
        <strain evidence="8">cv. AKA8401</strain>
    </source>
</reference>
<feature type="domain" description="SBP-type" evidence="6">
    <location>
        <begin position="73"/>
        <end position="202"/>
    </location>
</feature>
<dbReference type="InterPro" id="IPR004333">
    <property type="entry name" value="SBP_dom"/>
</dbReference>
<keyword evidence="2 4" id="KW-0863">Zinc-finger</keyword>
<gene>
    <name evidence="7" type="ORF">F383_07628</name>
</gene>
<keyword evidence="3" id="KW-0862">Zinc</keyword>
<evidence type="ECO:0000256" key="2">
    <source>
        <dbReference type="ARBA" id="ARBA00022771"/>
    </source>
</evidence>
<dbReference type="EMBL" id="KN413883">
    <property type="protein sequence ID" value="KHG19753.1"/>
    <property type="molecule type" value="Genomic_DNA"/>
</dbReference>
<dbReference type="GO" id="GO:0003677">
    <property type="term" value="F:DNA binding"/>
    <property type="evidence" value="ECO:0007669"/>
    <property type="project" value="InterPro"/>
</dbReference>
<dbReference type="Gene3D" id="4.10.1100.10">
    <property type="entry name" value="Transcription factor, SBP-box domain"/>
    <property type="match status" value="1"/>
</dbReference>
<dbReference type="InterPro" id="IPR036893">
    <property type="entry name" value="SBP_sf"/>
</dbReference>
<evidence type="ECO:0000256" key="5">
    <source>
        <dbReference type="SAM" id="MobiDB-lite"/>
    </source>
</evidence>